<dbReference type="EMBL" id="AZIM01007254">
    <property type="protein sequence ID" value="ETE58078.1"/>
    <property type="molecule type" value="Genomic_DNA"/>
</dbReference>
<sequence length="92" mass="10176">MDSLGQLECLFQYLWGRRLLPDPQVHQACPAGTAPFRAMQCALYNSRPILGGQAQYQWVPFHGGESIREESQALKATGVRGLAVGSFPISLW</sequence>
<name>V8N8U6_OPHHA</name>
<dbReference type="Proteomes" id="UP000018936">
    <property type="component" value="Unassembled WGS sequence"/>
</dbReference>
<evidence type="ECO:0000313" key="2">
    <source>
        <dbReference type="Proteomes" id="UP000018936"/>
    </source>
</evidence>
<dbReference type="AlphaFoldDB" id="V8N8U6"/>
<protein>
    <submittedName>
        <fullName evidence="1">ADAMTS-like protein 5</fullName>
    </submittedName>
</protein>
<dbReference type="OrthoDB" id="9948486at2759"/>
<evidence type="ECO:0000313" key="1">
    <source>
        <dbReference type="EMBL" id="ETE58078.1"/>
    </source>
</evidence>
<proteinExistence type="predicted"/>
<accession>V8N8U6</accession>
<organism evidence="1 2">
    <name type="scientific">Ophiophagus hannah</name>
    <name type="common">King cobra</name>
    <name type="synonym">Naja hannah</name>
    <dbReference type="NCBI Taxonomy" id="8665"/>
    <lineage>
        <taxon>Eukaryota</taxon>
        <taxon>Metazoa</taxon>
        <taxon>Chordata</taxon>
        <taxon>Craniata</taxon>
        <taxon>Vertebrata</taxon>
        <taxon>Euteleostomi</taxon>
        <taxon>Lepidosauria</taxon>
        <taxon>Squamata</taxon>
        <taxon>Bifurcata</taxon>
        <taxon>Unidentata</taxon>
        <taxon>Episquamata</taxon>
        <taxon>Toxicofera</taxon>
        <taxon>Serpentes</taxon>
        <taxon>Colubroidea</taxon>
        <taxon>Elapidae</taxon>
        <taxon>Elapinae</taxon>
        <taxon>Ophiophagus</taxon>
    </lineage>
</organism>
<keyword evidence="2" id="KW-1185">Reference proteome</keyword>
<comment type="caution">
    <text evidence="1">The sequence shown here is derived from an EMBL/GenBank/DDBJ whole genome shotgun (WGS) entry which is preliminary data.</text>
</comment>
<reference evidence="1 2" key="1">
    <citation type="journal article" date="2013" name="Proc. Natl. Acad. Sci. U.S.A.">
        <title>The king cobra genome reveals dynamic gene evolution and adaptation in the snake venom system.</title>
        <authorList>
            <person name="Vonk F.J."/>
            <person name="Casewell N.R."/>
            <person name="Henkel C.V."/>
            <person name="Heimberg A.M."/>
            <person name="Jansen H.J."/>
            <person name="McCleary R.J."/>
            <person name="Kerkkamp H.M."/>
            <person name="Vos R.A."/>
            <person name="Guerreiro I."/>
            <person name="Calvete J.J."/>
            <person name="Wuster W."/>
            <person name="Woods A.E."/>
            <person name="Logan J.M."/>
            <person name="Harrison R.A."/>
            <person name="Castoe T.A."/>
            <person name="de Koning A.P."/>
            <person name="Pollock D.D."/>
            <person name="Yandell M."/>
            <person name="Calderon D."/>
            <person name="Renjifo C."/>
            <person name="Currier R.B."/>
            <person name="Salgado D."/>
            <person name="Pla D."/>
            <person name="Sanz L."/>
            <person name="Hyder A.S."/>
            <person name="Ribeiro J.M."/>
            <person name="Arntzen J.W."/>
            <person name="van den Thillart G.E."/>
            <person name="Boetzer M."/>
            <person name="Pirovano W."/>
            <person name="Dirks R.P."/>
            <person name="Spaink H.P."/>
            <person name="Duboule D."/>
            <person name="McGlinn E."/>
            <person name="Kini R.M."/>
            <person name="Richardson M.K."/>
        </authorList>
    </citation>
    <scope>NUCLEOTIDE SEQUENCE</scope>
    <source>
        <tissue evidence="1">Blood</tissue>
    </source>
</reference>
<gene>
    <name evidence="1" type="primary">ADAMTSL5</name>
    <name evidence="1" type="ORF">L345_16201</name>
</gene>